<keyword evidence="8 9" id="KW-0012">Acyltransferase</keyword>
<dbReference type="AlphaFoldDB" id="A0A7M5WZR9"/>
<feature type="transmembrane region" description="Helical" evidence="12">
    <location>
        <begin position="470"/>
        <end position="489"/>
    </location>
</feature>
<dbReference type="Pfam" id="PF03062">
    <property type="entry name" value="MBOAT"/>
    <property type="match status" value="1"/>
</dbReference>
<feature type="transmembrane region" description="Helical" evidence="12">
    <location>
        <begin position="208"/>
        <end position="227"/>
    </location>
</feature>
<evidence type="ECO:0000313" key="14">
    <source>
        <dbReference type="Proteomes" id="UP000594262"/>
    </source>
</evidence>
<organism evidence="13 14">
    <name type="scientific">Clytia hemisphaerica</name>
    <dbReference type="NCBI Taxonomy" id="252671"/>
    <lineage>
        <taxon>Eukaryota</taxon>
        <taxon>Metazoa</taxon>
        <taxon>Cnidaria</taxon>
        <taxon>Hydrozoa</taxon>
        <taxon>Hydroidolina</taxon>
        <taxon>Leptothecata</taxon>
        <taxon>Obeliida</taxon>
        <taxon>Clytiidae</taxon>
        <taxon>Clytia</taxon>
    </lineage>
</organism>
<evidence type="ECO:0000256" key="12">
    <source>
        <dbReference type="SAM" id="Phobius"/>
    </source>
</evidence>
<dbReference type="PANTHER" id="PTHR10408:SF8">
    <property type="entry name" value="O-ACYLTRANSFERASE"/>
    <property type="match status" value="1"/>
</dbReference>
<accession>A0A7M5WZR9</accession>
<dbReference type="PIRSF" id="PIRSF000439">
    <property type="entry name" value="Oat_ACAT_DAG_ARE"/>
    <property type="match status" value="1"/>
</dbReference>
<feature type="transmembrane region" description="Helical" evidence="12">
    <location>
        <begin position="133"/>
        <end position="154"/>
    </location>
</feature>
<comment type="similarity">
    <text evidence="2 9">Belongs to the membrane-bound acyltransferase family. Sterol o-acyltransferase subfamily.</text>
</comment>
<dbReference type="InterPro" id="IPR004299">
    <property type="entry name" value="MBOAT_fam"/>
</dbReference>
<dbReference type="GO" id="GO:0008203">
    <property type="term" value="P:cholesterol metabolic process"/>
    <property type="evidence" value="ECO:0007669"/>
    <property type="project" value="TreeGrafter"/>
</dbReference>
<feature type="active site" evidence="10">
    <location>
        <position position="460"/>
    </location>
</feature>
<evidence type="ECO:0000256" key="5">
    <source>
        <dbReference type="ARBA" id="ARBA00022824"/>
    </source>
</evidence>
<dbReference type="GO" id="GO:0008374">
    <property type="term" value="F:O-acyltransferase activity"/>
    <property type="evidence" value="ECO:0007669"/>
    <property type="project" value="InterPro"/>
</dbReference>
<dbReference type="EnsemblMetazoa" id="CLYHEMT015692.2">
    <property type="protein sequence ID" value="CLYHEMP015692.2"/>
    <property type="gene ID" value="CLYHEMG015692"/>
</dbReference>
<keyword evidence="3 9" id="KW-0808">Transferase</keyword>
<feature type="transmembrane region" description="Helical" evidence="12">
    <location>
        <begin position="291"/>
        <end position="308"/>
    </location>
</feature>
<sequence length="557" mass="65041">MGDVEHFSTSNGIEIPGNSVKRTFEKLKNESTSSGSTHSSNASRRSSRDSSSDGEILAKVVDFKCQAEELGKQIIDNFETQFQDMVDSFTVNEACQKRKKKQQNDHDKNGDKIFHNRDSYLTDLFNITHIQSIYNVFIAVLFVFFLNTAVADFLDNKKILDLSFLAWGLGDVSLLIWNWVLLQGYVLLLYPLLAAFTSNQFSSMKLPCTVWGVVYLVYISYLLYFPVAAMFEYQLMPIASVILACEQVRFIMKVHAFVRVNAGRLIEYTSDQYKHKKDDDFDDESVEPFELAGFSQYLYFLFIPTLIYRDHYPMTPSIRWNFVVVNLVQVLGCVFYTYFMLSKFAAPLFRKTGMEPGNLRTLVLSAFSCMLPGILVLLVGFFAILHSWMNAFAEMMRFGDRMFYRDWWNSNSFSSYYRMWNVVVHDWLYTYIYRDLLYLVGHRYRSAAATSVFLISALVHEYILGLTFRFFYPALFFMFGGVGWLFFFLKPKKGNMNPLWNIYLWTSLCMGSGILMTMYSVEWFAKQNCHRDYANWVDYFLPYSFDSSCIQWQWKTS</sequence>
<evidence type="ECO:0000256" key="8">
    <source>
        <dbReference type="ARBA" id="ARBA00023315"/>
    </source>
</evidence>
<keyword evidence="7 9" id="KW-0472">Membrane</keyword>
<keyword evidence="14" id="KW-1185">Reference proteome</keyword>
<comment type="subcellular location">
    <subcellularLocation>
        <location evidence="1 9">Endoplasmic reticulum membrane</location>
        <topology evidence="1 9">Multi-pass membrane protein</topology>
    </subcellularLocation>
</comment>
<evidence type="ECO:0000256" key="2">
    <source>
        <dbReference type="ARBA" id="ARBA00009010"/>
    </source>
</evidence>
<dbReference type="RefSeq" id="XP_066919350.1">
    <property type="nucleotide sequence ID" value="XM_067063249.1"/>
</dbReference>
<keyword evidence="4 12" id="KW-0812">Transmembrane</keyword>
<evidence type="ECO:0000256" key="4">
    <source>
        <dbReference type="ARBA" id="ARBA00022692"/>
    </source>
</evidence>
<feature type="compositionally biased region" description="Low complexity" evidence="11">
    <location>
        <begin position="31"/>
        <end position="44"/>
    </location>
</feature>
<feature type="transmembrane region" description="Helical" evidence="12">
    <location>
        <begin position="174"/>
        <end position="196"/>
    </location>
</feature>
<evidence type="ECO:0000313" key="13">
    <source>
        <dbReference type="EnsemblMetazoa" id="CLYHEMP015692.2"/>
    </source>
</evidence>
<name>A0A7M5WZR9_9CNID</name>
<keyword evidence="5 9" id="KW-0256">Endoplasmic reticulum</keyword>
<dbReference type="PANTHER" id="PTHR10408">
    <property type="entry name" value="STEROL O-ACYLTRANSFERASE"/>
    <property type="match status" value="1"/>
</dbReference>
<evidence type="ECO:0000256" key="11">
    <source>
        <dbReference type="SAM" id="MobiDB-lite"/>
    </source>
</evidence>
<evidence type="ECO:0000256" key="3">
    <source>
        <dbReference type="ARBA" id="ARBA00022679"/>
    </source>
</evidence>
<dbReference type="OrthoDB" id="10039049at2759"/>
<reference evidence="13" key="1">
    <citation type="submission" date="2021-01" db="UniProtKB">
        <authorList>
            <consortium name="EnsemblMetazoa"/>
        </authorList>
    </citation>
    <scope>IDENTIFICATION</scope>
</reference>
<dbReference type="EnsemblMetazoa" id="CLYHEMT015692.1">
    <property type="protein sequence ID" value="CLYHEMP015692.1"/>
    <property type="gene ID" value="CLYHEMG015692"/>
</dbReference>
<proteinExistence type="inferred from homology"/>
<evidence type="ECO:0000256" key="1">
    <source>
        <dbReference type="ARBA" id="ARBA00004477"/>
    </source>
</evidence>
<dbReference type="GeneID" id="136806665"/>
<evidence type="ECO:0000256" key="9">
    <source>
        <dbReference type="PIRNR" id="PIRNR000439"/>
    </source>
</evidence>
<evidence type="ECO:0000256" key="7">
    <source>
        <dbReference type="ARBA" id="ARBA00023136"/>
    </source>
</evidence>
<dbReference type="Proteomes" id="UP000594262">
    <property type="component" value="Unplaced"/>
</dbReference>
<evidence type="ECO:0000256" key="6">
    <source>
        <dbReference type="ARBA" id="ARBA00022989"/>
    </source>
</evidence>
<feature type="transmembrane region" description="Helical" evidence="12">
    <location>
        <begin position="501"/>
        <end position="521"/>
    </location>
</feature>
<feature type="transmembrane region" description="Helical" evidence="12">
    <location>
        <begin position="320"/>
        <end position="341"/>
    </location>
</feature>
<evidence type="ECO:0000256" key="10">
    <source>
        <dbReference type="PIRSR" id="PIRSR000439-1"/>
    </source>
</evidence>
<keyword evidence="6 12" id="KW-1133">Transmembrane helix</keyword>
<dbReference type="GO" id="GO:0005789">
    <property type="term" value="C:endoplasmic reticulum membrane"/>
    <property type="evidence" value="ECO:0007669"/>
    <property type="project" value="UniProtKB-SubCell"/>
</dbReference>
<feature type="region of interest" description="Disordered" evidence="11">
    <location>
        <begin position="1"/>
        <end position="53"/>
    </location>
</feature>
<dbReference type="InterPro" id="IPR014371">
    <property type="entry name" value="Oat_ACAT_DAG_ARE"/>
</dbReference>
<feature type="transmembrane region" description="Helical" evidence="12">
    <location>
        <begin position="361"/>
        <end position="388"/>
    </location>
</feature>
<protein>
    <recommendedName>
        <fullName evidence="9">O-acyltransferase</fullName>
    </recommendedName>
</protein>